<proteinExistence type="predicted"/>
<reference evidence="3 4" key="1">
    <citation type="submission" date="2009-12" db="EMBL/GenBank/DDBJ databases">
        <title>The Genome Sequence of Anolis carolinensis (Green Anole Lizard).</title>
        <authorList>
            <consortium name="The Genome Sequencing Platform"/>
            <person name="Di Palma F."/>
            <person name="Alfoldi J."/>
            <person name="Heiman D."/>
            <person name="Young S."/>
            <person name="Grabherr M."/>
            <person name="Johnson J."/>
            <person name="Lander E.S."/>
            <person name="Lindblad-Toh K."/>
        </authorList>
    </citation>
    <scope>NUCLEOTIDE SEQUENCE [LARGE SCALE GENOMIC DNA]</scope>
    <source>
        <strain evidence="3 4">JBL SC #1</strain>
    </source>
</reference>
<dbReference type="InParanoid" id="A0A803TXM4"/>
<reference evidence="3" key="2">
    <citation type="submission" date="2025-08" db="UniProtKB">
        <authorList>
            <consortium name="Ensembl"/>
        </authorList>
    </citation>
    <scope>IDENTIFICATION</scope>
</reference>
<evidence type="ECO:0000313" key="3">
    <source>
        <dbReference type="Ensembl" id="ENSACAP00000039964.1"/>
    </source>
</evidence>
<keyword evidence="4" id="KW-1185">Reference proteome</keyword>
<dbReference type="GO" id="GO:0005576">
    <property type="term" value="C:extracellular region"/>
    <property type="evidence" value="ECO:0007669"/>
    <property type="project" value="UniProtKB-SubCell"/>
</dbReference>
<dbReference type="PANTHER" id="PTHR45710:SF31">
    <property type="entry name" value="EARLY ACTIVATION ANTIGEN CD69"/>
    <property type="match status" value="1"/>
</dbReference>
<evidence type="ECO:0000256" key="2">
    <source>
        <dbReference type="ARBA" id="ARBA00022525"/>
    </source>
</evidence>
<comment type="subcellular location">
    <subcellularLocation>
        <location evidence="1">Secreted</location>
    </subcellularLocation>
</comment>
<accession>A0A803TXM4</accession>
<protein>
    <recommendedName>
        <fullName evidence="5">C-type lectin domain-containing protein</fullName>
    </recommendedName>
</protein>
<dbReference type="AlphaFoldDB" id="A0A803TXM4"/>
<reference evidence="3" key="3">
    <citation type="submission" date="2025-09" db="UniProtKB">
        <authorList>
            <consortium name="Ensembl"/>
        </authorList>
    </citation>
    <scope>IDENTIFICATION</scope>
</reference>
<evidence type="ECO:0000313" key="4">
    <source>
        <dbReference type="Proteomes" id="UP000001646"/>
    </source>
</evidence>
<sequence length="89" mass="10601">MVCIHPKCVWFKGESIRRNGEKHLTLALMCSVLCSDGWDKFQEKCYYFTEEQNPWQQSREMCQSKGADLIVIDHKEKQVGVSYFFLYRK</sequence>
<name>A0A803TXM4_ANOCA</name>
<keyword evidence="2" id="KW-0964">Secreted</keyword>
<dbReference type="Bgee" id="ENSACAG00000031954">
    <property type="expression patterns" value="Expressed in heart and 1 other cell type or tissue"/>
</dbReference>
<evidence type="ECO:0008006" key="5">
    <source>
        <dbReference type="Google" id="ProtNLM"/>
    </source>
</evidence>
<dbReference type="InterPro" id="IPR016187">
    <property type="entry name" value="CTDL_fold"/>
</dbReference>
<dbReference type="SUPFAM" id="SSF56436">
    <property type="entry name" value="C-type lectin-like"/>
    <property type="match status" value="1"/>
</dbReference>
<dbReference type="Ensembl" id="ENSACAT00000032039.2">
    <property type="protein sequence ID" value="ENSACAP00000039964.1"/>
    <property type="gene ID" value="ENSACAG00000031954.2"/>
</dbReference>
<dbReference type="InterPro" id="IPR050828">
    <property type="entry name" value="C-type_lectin/matrix_domain"/>
</dbReference>
<evidence type="ECO:0000256" key="1">
    <source>
        <dbReference type="ARBA" id="ARBA00004613"/>
    </source>
</evidence>
<organism evidence="3 4">
    <name type="scientific">Anolis carolinensis</name>
    <name type="common">Green anole</name>
    <name type="synonym">American chameleon</name>
    <dbReference type="NCBI Taxonomy" id="28377"/>
    <lineage>
        <taxon>Eukaryota</taxon>
        <taxon>Metazoa</taxon>
        <taxon>Chordata</taxon>
        <taxon>Craniata</taxon>
        <taxon>Vertebrata</taxon>
        <taxon>Euteleostomi</taxon>
        <taxon>Lepidosauria</taxon>
        <taxon>Squamata</taxon>
        <taxon>Bifurcata</taxon>
        <taxon>Unidentata</taxon>
        <taxon>Episquamata</taxon>
        <taxon>Toxicofera</taxon>
        <taxon>Iguania</taxon>
        <taxon>Dactyloidae</taxon>
        <taxon>Anolis</taxon>
    </lineage>
</organism>
<dbReference type="InterPro" id="IPR016186">
    <property type="entry name" value="C-type_lectin-like/link_sf"/>
</dbReference>
<dbReference type="PANTHER" id="PTHR45710">
    <property type="entry name" value="C-TYPE LECTIN DOMAIN-CONTAINING PROTEIN 180"/>
    <property type="match status" value="1"/>
</dbReference>
<dbReference type="Proteomes" id="UP000001646">
    <property type="component" value="Chromosome 2"/>
</dbReference>
<dbReference type="Gene3D" id="3.10.100.10">
    <property type="entry name" value="Mannose-Binding Protein A, subunit A"/>
    <property type="match status" value="1"/>
</dbReference>